<reference evidence="2" key="1">
    <citation type="submission" date="2022-07" db="EMBL/GenBank/DDBJ databases">
        <title>Genome Sequence of Leucocoprinus birnbaumii.</title>
        <authorList>
            <person name="Buettner E."/>
        </authorList>
    </citation>
    <scope>NUCLEOTIDE SEQUENCE</scope>
    <source>
        <strain evidence="2">VT141</strain>
    </source>
</reference>
<evidence type="ECO:0000313" key="3">
    <source>
        <dbReference type="Proteomes" id="UP001213000"/>
    </source>
</evidence>
<sequence length="1098" mass="123944">MKNVYAASRRLGCAPLALKRFSAYPGRALALPQRTYPRARFQSSDSSSSNTPASSPSTTESSTDAQVPEPSKEATEFEASRPETLSPSSEVESSEPSASTSNSRVTPDSSSSASVAEPSPASTPTNSSSPSTPTEPDETPTPSTSPEATSSSTSPPSPMDNLAAMLDAGEPIPAPEKAPKKKRTVKTAAKETKSKTESSTPPEKKKKRSKANQPPPETAFKSFREIKGGQPFRRSPFSPDLPLSPARMIGFMDPPVRVTKDGVKYDSPSFAEEEETKNAPRFTLDQLWNDQPSRSGSNEPNTLSSRFGSSTPAYAQPSHGARLNESTRDTSRPLPPRPRTPKILLATPYGDWGLRRAEVDVVRVKLLDGHRVSAQDVNLYINLLKEGAIQYWDAWDNWYRKAHGVMSHPRGRYLGKKGRGIISTRLRTFMEELEESGNAPKRLLKRMKEMEEYDFYPPLPGSGVPPPPPPTPTPSSSLLQVGEETKEWRSDWGEDALRPRSEAPEELARAVKVSEELLAARRRAPKEEEEEEEEDEEQEKEEDEEDEPGVVQIENNNLLSDEVGLQFTRRVEGVAEPDRNPVVLQELESPTEQQPIARLEHNLERVLFNPGVHWLQDPRSRVFNYSPHLQDIPPVTDFAFDRIEQFARPSVDPDIPALMQEHDKKFSGSTSSLSGILCHLYFLISGMKGVNISNLSRDFFDASDKFTAGQRMPTTVQFRWKRDGTEKQTGRYYLDSGGYGDEADKNILTWLGTMLEKFLTMPQEKFRLYQRSNTDAPLPEKSDKREAFRFSKTNKFIMRSQLDCHDPRLPGSGVFDIKTRACIPIRIDIFNFEENSGYLIRTPQGMFESFEREYYDLVRSAFLKYQFQVRIGGMDGVIVAYHNTKRMFGFQYIPLEEMDERLFGPMKGMGDRVFRACLELLENVAEEVTDCFPEQDVRATFETRSGSMKIWVEPVEHSSSVESAPMKMLEVQMENFLGGFFAKPKTVFALEKEWSIRWSISRLNVTTQEARASHLEARQRQLRAWMIPSGVDSEDVQQWYENLNFGGGEKGSSTFRPEQFSAKRDPVVERLREMAREGRRDTERMVLEEMGKPVHVIE</sequence>
<feature type="region of interest" description="Disordered" evidence="1">
    <location>
        <begin position="35"/>
        <end position="342"/>
    </location>
</feature>
<feature type="compositionally biased region" description="Low complexity" evidence="1">
    <location>
        <begin position="43"/>
        <end position="65"/>
    </location>
</feature>
<feature type="region of interest" description="Disordered" evidence="1">
    <location>
        <begin position="520"/>
        <end position="556"/>
    </location>
</feature>
<gene>
    <name evidence="2" type="ORF">NP233_g5918</name>
</gene>
<dbReference type="InterPro" id="IPR013943">
    <property type="entry name" value="Pet127"/>
</dbReference>
<evidence type="ECO:0000313" key="2">
    <source>
        <dbReference type="EMBL" id="KAJ3568121.1"/>
    </source>
</evidence>
<protein>
    <recommendedName>
        <fullName evidence="4">Pet127-domain-containing protein</fullName>
    </recommendedName>
</protein>
<accession>A0AAD5YW08</accession>
<dbReference type="GO" id="GO:0005740">
    <property type="term" value="C:mitochondrial envelope"/>
    <property type="evidence" value="ECO:0007669"/>
    <property type="project" value="TreeGrafter"/>
</dbReference>
<organism evidence="2 3">
    <name type="scientific">Leucocoprinus birnbaumii</name>
    <dbReference type="NCBI Taxonomy" id="56174"/>
    <lineage>
        <taxon>Eukaryota</taxon>
        <taxon>Fungi</taxon>
        <taxon>Dikarya</taxon>
        <taxon>Basidiomycota</taxon>
        <taxon>Agaricomycotina</taxon>
        <taxon>Agaricomycetes</taxon>
        <taxon>Agaricomycetidae</taxon>
        <taxon>Agaricales</taxon>
        <taxon>Agaricineae</taxon>
        <taxon>Agaricaceae</taxon>
        <taxon>Leucocoprinus</taxon>
    </lineage>
</organism>
<dbReference type="PANTHER" id="PTHR31014">
    <property type="entry name" value="MITOCHONDRIAL TRANSLATION SYSTEM COMPONENT PET127-RELATED"/>
    <property type="match status" value="1"/>
</dbReference>
<evidence type="ECO:0008006" key="4">
    <source>
        <dbReference type="Google" id="ProtNLM"/>
    </source>
</evidence>
<comment type="caution">
    <text evidence="2">The sequence shown here is derived from an EMBL/GenBank/DDBJ whole genome shotgun (WGS) entry which is preliminary data.</text>
</comment>
<dbReference type="EMBL" id="JANIEX010000366">
    <property type="protein sequence ID" value="KAJ3568121.1"/>
    <property type="molecule type" value="Genomic_DNA"/>
</dbReference>
<feature type="region of interest" description="Disordered" evidence="1">
    <location>
        <begin position="454"/>
        <end position="508"/>
    </location>
</feature>
<dbReference type="AlphaFoldDB" id="A0AAD5YW08"/>
<dbReference type="Proteomes" id="UP001213000">
    <property type="component" value="Unassembled WGS sequence"/>
</dbReference>
<feature type="compositionally biased region" description="Polar residues" evidence="1">
    <location>
        <begin position="286"/>
        <end position="313"/>
    </location>
</feature>
<feature type="compositionally biased region" description="Pro residues" evidence="1">
    <location>
        <begin position="457"/>
        <end position="473"/>
    </location>
</feature>
<keyword evidence="3" id="KW-1185">Reference proteome</keyword>
<evidence type="ECO:0000256" key="1">
    <source>
        <dbReference type="SAM" id="MobiDB-lite"/>
    </source>
</evidence>
<feature type="compositionally biased region" description="Basic and acidic residues" evidence="1">
    <location>
        <begin position="70"/>
        <end position="81"/>
    </location>
</feature>
<feature type="compositionally biased region" description="Low complexity" evidence="1">
    <location>
        <begin position="82"/>
        <end position="154"/>
    </location>
</feature>
<name>A0AAD5YW08_9AGAR</name>
<dbReference type="PANTHER" id="PTHR31014:SF0">
    <property type="entry name" value="MITOCHONDRIAL TRANSLATION SYSTEM COMPONENT PET127-RELATED"/>
    <property type="match status" value="1"/>
</dbReference>
<feature type="compositionally biased region" description="Acidic residues" evidence="1">
    <location>
        <begin position="527"/>
        <end position="548"/>
    </location>
</feature>
<proteinExistence type="predicted"/>
<dbReference type="Pfam" id="PF08634">
    <property type="entry name" value="Pet127"/>
    <property type="match status" value="1"/>
</dbReference>
<feature type="compositionally biased region" description="Basic and acidic residues" evidence="1">
    <location>
        <begin position="483"/>
        <end position="508"/>
    </location>
</feature>
<dbReference type="GO" id="GO:0000964">
    <property type="term" value="P:mitochondrial RNA 5'-end processing"/>
    <property type="evidence" value="ECO:0007669"/>
    <property type="project" value="TreeGrafter"/>
</dbReference>